<sequence length="777" mass="85353">MTKPVTFAATGDSFITRLLHKDEAFEEVAALLHRADVRLANLETTVHDSKGYPSAQSGGTWAMSPPAVLQVMKEYGFNMIGWANNHTLDYLYGGLEATEQHLNEYGFVHAGAGKNLAEAGAPRYLECDSARVALIAATSTFHPWWAAGEQRRDSIGRPGINPMRYIMTHYLSKEKLEQLKSIADSVDINAFSKVLIEEGFMNSPGQNVFLFGNSLFKMGEQEGTKTEPHPRDMQRIIKTIEEAKRRADYVVISIHAHEMKGEQKEAPAEFLETFARACIDAGAHAVVGHGPHLLRGIEIYKNRPIFYSLGDFIFQTEAVTSQPADFYEQYGLTHDHNVADALEAMSANYTRGLCVHREVWEAVVPIWKMQDGELLEIELHPIELGYDLPIHRMGWPRQSTSPAIVERLQALRGILGAALSDRIGTKKLLAIMAISWTVVQFGAYAIASLPMLVLARVLLGIGEGPFWATVVSHLNKWFPEEKRGLVYSTVNFGAFVGAVASAPLLVAMIDQNGWRFAWAFMGALSLIWFLVWIWMGKEKPAIAVAASSPVSVEAPKAKWSEISKVMLSSTYIFCFLIYFGQIWGTTFAAVWEPVYLVKAIHLTNQQMAYSIAGTGLVAGLMTILISSIGDRLYKKHRSYRKSYVWVGGVSIILGGLFFYSVTWVQSTALVLIALCLGKGFAFSVGTASSVIVSSLMPARTGLLVGVMSSLVTLAGIISPLVTGSIVQAAGDVAVGFGHAMSLNALIFVVFGVLFLLFAKRNEGKIEITSPISNKIEN</sequence>
<dbReference type="SUPFAM" id="SSF56300">
    <property type="entry name" value="Metallo-dependent phosphatases"/>
    <property type="match status" value="1"/>
</dbReference>
<evidence type="ECO:0000256" key="2">
    <source>
        <dbReference type="ARBA" id="ARBA00005662"/>
    </source>
</evidence>
<feature type="transmembrane region" description="Helical" evidence="7">
    <location>
        <begin position="611"/>
        <end position="630"/>
    </location>
</feature>
<feature type="transmembrane region" description="Helical" evidence="7">
    <location>
        <begin position="732"/>
        <end position="757"/>
    </location>
</feature>
<feature type="transmembrane region" description="Helical" evidence="7">
    <location>
        <begin position="702"/>
        <end position="726"/>
    </location>
</feature>
<dbReference type="PROSITE" id="PS50850">
    <property type="entry name" value="MFS"/>
    <property type="match status" value="1"/>
</dbReference>
<evidence type="ECO:0000256" key="1">
    <source>
        <dbReference type="ARBA" id="ARBA00004651"/>
    </source>
</evidence>
<keyword evidence="6 7" id="KW-0472">Membrane</keyword>
<keyword evidence="4 7" id="KW-0812">Transmembrane</keyword>
<evidence type="ECO:0000256" key="5">
    <source>
        <dbReference type="ARBA" id="ARBA00022989"/>
    </source>
</evidence>
<keyword evidence="5 7" id="KW-1133">Transmembrane helix</keyword>
<proteinExistence type="inferred from homology"/>
<evidence type="ECO:0000259" key="8">
    <source>
        <dbReference type="PROSITE" id="PS50850"/>
    </source>
</evidence>
<feature type="transmembrane region" description="Helical" evidence="7">
    <location>
        <begin position="453"/>
        <end position="474"/>
    </location>
</feature>
<dbReference type="PANTHER" id="PTHR33393:SF13">
    <property type="entry name" value="PGA BIOSYNTHESIS PROTEIN CAPA"/>
    <property type="match status" value="1"/>
</dbReference>
<dbReference type="InterPro" id="IPR036259">
    <property type="entry name" value="MFS_trans_sf"/>
</dbReference>
<comment type="subcellular location">
    <subcellularLocation>
        <location evidence="1">Cell membrane</location>
        <topology evidence="1">Multi-pass membrane protein</topology>
    </subcellularLocation>
</comment>
<dbReference type="PANTHER" id="PTHR33393">
    <property type="entry name" value="POLYGLUTAMINE SYNTHESIS ACCESSORY PROTEIN RV0574C-RELATED"/>
    <property type="match status" value="1"/>
</dbReference>
<evidence type="ECO:0000313" key="10">
    <source>
        <dbReference type="Proteomes" id="UP000198915"/>
    </source>
</evidence>
<feature type="transmembrane region" description="Helical" evidence="7">
    <location>
        <begin position="428"/>
        <end position="447"/>
    </location>
</feature>
<evidence type="ECO:0000256" key="3">
    <source>
        <dbReference type="ARBA" id="ARBA00022448"/>
    </source>
</evidence>
<dbReference type="InterPro" id="IPR019079">
    <property type="entry name" value="Capsule_synth_CapA"/>
</dbReference>
<reference evidence="10" key="1">
    <citation type="submission" date="2016-10" db="EMBL/GenBank/DDBJ databases">
        <authorList>
            <person name="Varghese N."/>
            <person name="Submissions S."/>
        </authorList>
    </citation>
    <scope>NUCLEOTIDE SEQUENCE [LARGE SCALE GENOMIC DNA]</scope>
    <source>
        <strain evidence="10">OK042</strain>
    </source>
</reference>
<dbReference type="RefSeq" id="WP_092266901.1">
    <property type="nucleotide sequence ID" value="NZ_FORT01000002.1"/>
</dbReference>
<feature type="transmembrane region" description="Helical" evidence="7">
    <location>
        <begin position="515"/>
        <end position="535"/>
    </location>
</feature>
<keyword evidence="3" id="KW-0813">Transport</keyword>
<feature type="transmembrane region" description="Helical" evidence="7">
    <location>
        <begin position="668"/>
        <end position="695"/>
    </location>
</feature>
<name>A0A1I3PM67_9BACL</name>
<dbReference type="GO" id="GO:0005886">
    <property type="term" value="C:plasma membrane"/>
    <property type="evidence" value="ECO:0007669"/>
    <property type="project" value="UniProtKB-SubCell"/>
</dbReference>
<dbReference type="Proteomes" id="UP000198915">
    <property type="component" value="Unassembled WGS sequence"/>
</dbReference>
<dbReference type="InterPro" id="IPR020846">
    <property type="entry name" value="MFS_dom"/>
</dbReference>
<dbReference type="STRING" id="1884381.SAMN05518846_102419"/>
<organism evidence="9 10">
    <name type="scientific">Brevibacillus centrosporus</name>
    <dbReference type="NCBI Taxonomy" id="54910"/>
    <lineage>
        <taxon>Bacteria</taxon>
        <taxon>Bacillati</taxon>
        <taxon>Bacillota</taxon>
        <taxon>Bacilli</taxon>
        <taxon>Bacillales</taxon>
        <taxon>Paenibacillaceae</taxon>
        <taxon>Brevibacillus</taxon>
    </lineage>
</organism>
<gene>
    <name evidence="9" type="ORF">SAMN05518846_102419</name>
</gene>
<evidence type="ECO:0000256" key="7">
    <source>
        <dbReference type="SAM" id="Phobius"/>
    </source>
</evidence>
<protein>
    <submittedName>
        <fullName evidence="9">Major Facilitator Superfamily protein</fullName>
    </submittedName>
</protein>
<dbReference type="Pfam" id="PF07690">
    <property type="entry name" value="MFS_1"/>
    <property type="match status" value="1"/>
</dbReference>
<feature type="transmembrane region" description="Helical" evidence="7">
    <location>
        <begin position="486"/>
        <end position="509"/>
    </location>
</feature>
<dbReference type="Pfam" id="PF09587">
    <property type="entry name" value="PGA_cap"/>
    <property type="match status" value="1"/>
</dbReference>
<feature type="transmembrane region" description="Helical" evidence="7">
    <location>
        <begin position="570"/>
        <end position="591"/>
    </location>
</feature>
<keyword evidence="10" id="KW-1185">Reference proteome</keyword>
<comment type="similarity">
    <text evidence="2">Belongs to the CapA family.</text>
</comment>
<evidence type="ECO:0000256" key="4">
    <source>
        <dbReference type="ARBA" id="ARBA00022692"/>
    </source>
</evidence>
<evidence type="ECO:0000313" key="9">
    <source>
        <dbReference type="EMBL" id="SFJ22440.1"/>
    </source>
</evidence>
<dbReference type="EMBL" id="FORT01000002">
    <property type="protein sequence ID" value="SFJ22440.1"/>
    <property type="molecule type" value="Genomic_DNA"/>
</dbReference>
<dbReference type="Gene3D" id="1.20.1250.20">
    <property type="entry name" value="MFS general substrate transporter like domains"/>
    <property type="match status" value="2"/>
</dbReference>
<evidence type="ECO:0000256" key="6">
    <source>
        <dbReference type="ARBA" id="ARBA00023136"/>
    </source>
</evidence>
<dbReference type="CDD" id="cd07381">
    <property type="entry name" value="MPP_CapA"/>
    <property type="match status" value="1"/>
</dbReference>
<accession>A0A1I3PM67</accession>
<feature type="domain" description="Major facilitator superfamily (MFS) profile" evidence="8">
    <location>
        <begin position="357"/>
        <end position="762"/>
    </location>
</feature>
<dbReference type="InterPro" id="IPR029052">
    <property type="entry name" value="Metallo-depent_PP-like"/>
</dbReference>
<dbReference type="SMART" id="SM00854">
    <property type="entry name" value="PGA_cap"/>
    <property type="match status" value="1"/>
</dbReference>
<dbReference type="SUPFAM" id="SSF103473">
    <property type="entry name" value="MFS general substrate transporter"/>
    <property type="match status" value="1"/>
</dbReference>
<dbReference type="InterPro" id="IPR052169">
    <property type="entry name" value="CW_Biosynth-Accessory"/>
</dbReference>
<dbReference type="GO" id="GO:0022857">
    <property type="term" value="F:transmembrane transporter activity"/>
    <property type="evidence" value="ECO:0007669"/>
    <property type="project" value="InterPro"/>
</dbReference>
<dbReference type="AlphaFoldDB" id="A0A1I3PM67"/>
<feature type="transmembrane region" description="Helical" evidence="7">
    <location>
        <begin position="642"/>
        <end position="662"/>
    </location>
</feature>
<dbReference type="InterPro" id="IPR011701">
    <property type="entry name" value="MFS"/>
</dbReference>